<protein>
    <submittedName>
        <fullName evidence="5">CHAT domain-containing protein</fullName>
    </submittedName>
</protein>
<dbReference type="InterPro" id="IPR011990">
    <property type="entry name" value="TPR-like_helical_dom_sf"/>
</dbReference>
<name>A0A9D7S8L5_9BACT</name>
<organism evidence="5 6">
    <name type="scientific">Candidatus Defluviibacterium haderslevense</name>
    <dbReference type="NCBI Taxonomy" id="2981993"/>
    <lineage>
        <taxon>Bacteria</taxon>
        <taxon>Pseudomonadati</taxon>
        <taxon>Bacteroidota</taxon>
        <taxon>Saprospiria</taxon>
        <taxon>Saprospirales</taxon>
        <taxon>Saprospiraceae</taxon>
        <taxon>Candidatus Defluviibacterium</taxon>
    </lineage>
</organism>
<dbReference type="SUPFAM" id="SSF48452">
    <property type="entry name" value="TPR-like"/>
    <property type="match status" value="3"/>
</dbReference>
<dbReference type="PROSITE" id="PS50005">
    <property type="entry name" value="TPR"/>
    <property type="match status" value="1"/>
</dbReference>
<evidence type="ECO:0000256" key="3">
    <source>
        <dbReference type="PROSITE-ProRule" id="PRU00339"/>
    </source>
</evidence>
<evidence type="ECO:0000313" key="6">
    <source>
        <dbReference type="Proteomes" id="UP000808349"/>
    </source>
</evidence>
<dbReference type="Proteomes" id="UP000808349">
    <property type="component" value="Unassembled WGS sequence"/>
</dbReference>
<keyword evidence="1" id="KW-0677">Repeat</keyword>
<reference evidence="5 6" key="1">
    <citation type="submission" date="2020-10" db="EMBL/GenBank/DDBJ databases">
        <title>Connecting structure to function with the recovery of over 1000 high-quality activated sludge metagenome-assembled genomes encoding full-length rRNA genes using long-read sequencing.</title>
        <authorList>
            <person name="Singleton C.M."/>
            <person name="Petriglieri F."/>
            <person name="Kristensen J.M."/>
            <person name="Kirkegaard R.H."/>
            <person name="Michaelsen T.Y."/>
            <person name="Andersen M.H."/>
            <person name="Karst S.M."/>
            <person name="Dueholm M.S."/>
            <person name="Nielsen P.H."/>
            <person name="Albertsen M."/>
        </authorList>
    </citation>
    <scope>NUCLEOTIDE SEQUENCE [LARGE SCALE GENOMIC DNA]</scope>
    <source>
        <strain evidence="5">Ribe_18-Q3-R11-54_BAT3C.373</strain>
    </source>
</reference>
<proteinExistence type="predicted"/>
<dbReference type="InterPro" id="IPR019734">
    <property type="entry name" value="TPR_rpt"/>
</dbReference>
<feature type="repeat" description="TPR" evidence="3">
    <location>
        <begin position="287"/>
        <end position="320"/>
    </location>
</feature>
<evidence type="ECO:0000256" key="2">
    <source>
        <dbReference type="ARBA" id="ARBA00022803"/>
    </source>
</evidence>
<accession>A0A9D7S8L5</accession>
<dbReference type="SMART" id="SM00028">
    <property type="entry name" value="TPR"/>
    <property type="match status" value="8"/>
</dbReference>
<feature type="domain" description="CHAT" evidence="4">
    <location>
        <begin position="707"/>
        <end position="1049"/>
    </location>
</feature>
<dbReference type="PANTHER" id="PTHR45641">
    <property type="entry name" value="TETRATRICOPEPTIDE REPEAT PROTEIN (AFU_ORTHOLOGUE AFUA_6G03870)"/>
    <property type="match status" value="1"/>
</dbReference>
<evidence type="ECO:0000256" key="1">
    <source>
        <dbReference type="ARBA" id="ARBA00022737"/>
    </source>
</evidence>
<evidence type="ECO:0000313" key="5">
    <source>
        <dbReference type="EMBL" id="MBK9717768.1"/>
    </source>
</evidence>
<evidence type="ECO:0000259" key="4">
    <source>
        <dbReference type="Pfam" id="PF12770"/>
    </source>
</evidence>
<dbReference type="EMBL" id="JADKFW010000005">
    <property type="protein sequence ID" value="MBK9717768.1"/>
    <property type="molecule type" value="Genomic_DNA"/>
</dbReference>
<dbReference type="Pfam" id="PF13374">
    <property type="entry name" value="TPR_10"/>
    <property type="match status" value="2"/>
</dbReference>
<dbReference type="AlphaFoldDB" id="A0A9D7S8L5"/>
<sequence>MYFGIKSVMILFLFCLSIALQSQVKDNLVFKKEFDSTCALVKTYLSKKDFSNANKLLIENESAVILKLGDLSDSYGELCYLRGKSEMSLNNYKSAQEYFSKALPIVRNGKDSLSFQAVQCLSLLGQVLLFDGQINKAEPYIVEALNVCKKTFGDSNIEYGKSLNNLATFYAKTQNFSNAEKYYNESLNFREKIEGKNSLGYAVTLRNLGELYSETDKFDQALNALLVSKMTFESLNASNKIEYILTLAVLAKVYERSGQYDKDEYYLLEAYAIYQKNEALKKNRMYGNTLNQIGVYYYKIGSFEKSLFYYNEAINFYKNNFGQESIEYMGVLNNIARIHSDLGRYDLAEEQFAVVLNFYDKLLGTENIYSLEALQNLILVKLRQGEIDIPDSVFLNIIEANIKIKGKDHHEIAQYLRLYSEFKLLNGHHKQAIHLDTQALNLVTKSFGLGNPTSKSILINLAKSYYEIDSFERAAYYYSSASSIYKKEIVNALSYMSDREAYEFTNNLRKDDFNFMDAFGKYQTLDYLIGEAFDDALFYKGNLLNARIQKNRIISRDSSASSLNDVYKSFKRLLAAEYSKPLAERRDLASLENKANVSEKELSKHLNLKNDASIDVHWSQLLRNLKQNEVIIEFIAYPLYNNGKISNTICYAALLIRPDDKFPVFIPLCSEKKLEAQFVVNSKRRMEYVSKLYQKPDNLSRQHDKYLYNLIWKPIESLIKPYSTVYYSPIGLMHRINLNAITLPDNSSVMDQYKLVLLTSTRELLSQSDEYVSNTNESILFGGLQYDLNVNSTSISDTKVYQFDLSTRGDFSFFQNDSSLRVGKWKYLEGTINEVQKISTVFEMNNLKSNIISKLNATEDFFKSLGRSTTRASSPRLIHLATHGFFFPDPKNINQFSIVNNPKQIVFQNATDPMIRSGLIMAGANYAWQNGKPAYPNADDGILTAYEISLMDLSNTELVVLSACETGLGDIAGNEGVYGLQRAFKIAGVKNIMMSLWQVPDKQTSELMQLFYRNWIKDKLPIRDALLEAQNSLRKKGLEPYYWAGFVLVN</sequence>
<keyword evidence="2 3" id="KW-0802">TPR repeat</keyword>
<dbReference type="Gene3D" id="1.25.40.10">
    <property type="entry name" value="Tetratricopeptide repeat domain"/>
    <property type="match status" value="3"/>
</dbReference>
<dbReference type="InterPro" id="IPR024983">
    <property type="entry name" value="CHAT_dom"/>
</dbReference>
<gene>
    <name evidence="5" type="ORF">IPO85_09685</name>
</gene>
<dbReference type="Pfam" id="PF12770">
    <property type="entry name" value="CHAT"/>
    <property type="match status" value="1"/>
</dbReference>
<comment type="caution">
    <text evidence="5">The sequence shown here is derived from an EMBL/GenBank/DDBJ whole genome shotgun (WGS) entry which is preliminary data.</text>
</comment>
<dbReference type="Pfam" id="PF13424">
    <property type="entry name" value="TPR_12"/>
    <property type="match status" value="1"/>
</dbReference>
<dbReference type="Pfam" id="PF13181">
    <property type="entry name" value="TPR_8"/>
    <property type="match status" value="1"/>
</dbReference>